<evidence type="ECO:0000256" key="8">
    <source>
        <dbReference type="ARBA" id="ARBA00023157"/>
    </source>
</evidence>
<dbReference type="STRING" id="542762.A0A4S4EFV9"/>
<evidence type="ECO:0000256" key="11">
    <source>
        <dbReference type="ARBA" id="ARBA00048679"/>
    </source>
</evidence>
<dbReference type="PROSITE" id="PS50011">
    <property type="entry name" value="PROTEIN_KINASE_DOM"/>
    <property type="match status" value="1"/>
</dbReference>
<evidence type="ECO:0000256" key="1">
    <source>
        <dbReference type="ARBA" id="ARBA00012513"/>
    </source>
</evidence>
<dbReference type="Gene3D" id="1.10.510.10">
    <property type="entry name" value="Transferase(Phosphotransferase) domain 1"/>
    <property type="match status" value="1"/>
</dbReference>
<comment type="caution">
    <text evidence="14">The sequence shown here is derived from an EMBL/GenBank/DDBJ whole genome shotgun (WGS) entry which is preliminary data.</text>
</comment>
<keyword evidence="15" id="KW-1185">Reference proteome</keyword>
<dbReference type="EC" id="2.7.11.1" evidence="1"/>
<gene>
    <name evidence="14" type="ORF">TEA_008786</name>
</gene>
<reference evidence="14 15" key="1">
    <citation type="journal article" date="2018" name="Proc. Natl. Acad. Sci. U.S.A.">
        <title>Draft genome sequence of Camellia sinensis var. sinensis provides insights into the evolution of the tea genome and tea quality.</title>
        <authorList>
            <person name="Wei C."/>
            <person name="Yang H."/>
            <person name="Wang S."/>
            <person name="Zhao J."/>
            <person name="Liu C."/>
            <person name="Gao L."/>
            <person name="Xia E."/>
            <person name="Lu Y."/>
            <person name="Tai Y."/>
            <person name="She G."/>
            <person name="Sun J."/>
            <person name="Cao H."/>
            <person name="Tong W."/>
            <person name="Gao Q."/>
            <person name="Li Y."/>
            <person name="Deng W."/>
            <person name="Jiang X."/>
            <person name="Wang W."/>
            <person name="Chen Q."/>
            <person name="Zhang S."/>
            <person name="Li H."/>
            <person name="Wu J."/>
            <person name="Wang P."/>
            <person name="Li P."/>
            <person name="Shi C."/>
            <person name="Zheng F."/>
            <person name="Jian J."/>
            <person name="Huang B."/>
            <person name="Shan D."/>
            <person name="Shi M."/>
            <person name="Fang C."/>
            <person name="Yue Y."/>
            <person name="Li F."/>
            <person name="Li D."/>
            <person name="Wei S."/>
            <person name="Han B."/>
            <person name="Jiang C."/>
            <person name="Yin Y."/>
            <person name="Xia T."/>
            <person name="Zhang Z."/>
            <person name="Bennetzen J.L."/>
            <person name="Zhao S."/>
            <person name="Wan X."/>
        </authorList>
    </citation>
    <scope>NUCLEOTIDE SEQUENCE [LARGE SCALE GENOMIC DNA]</scope>
    <source>
        <strain evidence="15">cv. Shuchazao</strain>
        <tissue evidence="14">Leaf</tissue>
    </source>
</reference>
<dbReference type="CDD" id="cd14066">
    <property type="entry name" value="STKc_IRAK"/>
    <property type="match status" value="1"/>
</dbReference>
<comment type="catalytic activity">
    <reaction evidence="11">
        <text>L-seryl-[protein] + ATP = O-phospho-L-seryl-[protein] + ADP + H(+)</text>
        <dbReference type="Rhea" id="RHEA:17989"/>
        <dbReference type="Rhea" id="RHEA-COMP:9863"/>
        <dbReference type="Rhea" id="RHEA-COMP:11604"/>
        <dbReference type="ChEBI" id="CHEBI:15378"/>
        <dbReference type="ChEBI" id="CHEBI:29999"/>
        <dbReference type="ChEBI" id="CHEBI:30616"/>
        <dbReference type="ChEBI" id="CHEBI:83421"/>
        <dbReference type="ChEBI" id="CHEBI:456216"/>
        <dbReference type="EC" id="2.7.11.1"/>
    </reaction>
</comment>
<name>A0A4S4EFV9_CAMSN</name>
<protein>
    <recommendedName>
        <fullName evidence="1">non-specific serine/threonine protein kinase</fullName>
        <ecNumber evidence="1">2.7.11.1</ecNumber>
    </recommendedName>
</protein>
<keyword evidence="9" id="KW-0325">Glycoprotein</keyword>
<dbReference type="FunFam" id="3.30.200.20:FF:000195">
    <property type="entry name" value="G-type lectin S-receptor-like serine/threonine-protein kinase"/>
    <property type="match status" value="1"/>
</dbReference>
<dbReference type="EMBL" id="SDRB02004811">
    <property type="protein sequence ID" value="THG15318.1"/>
    <property type="molecule type" value="Genomic_DNA"/>
</dbReference>
<organism evidence="14 15">
    <name type="scientific">Camellia sinensis var. sinensis</name>
    <name type="common">China tea</name>
    <dbReference type="NCBI Taxonomy" id="542762"/>
    <lineage>
        <taxon>Eukaryota</taxon>
        <taxon>Viridiplantae</taxon>
        <taxon>Streptophyta</taxon>
        <taxon>Embryophyta</taxon>
        <taxon>Tracheophyta</taxon>
        <taxon>Spermatophyta</taxon>
        <taxon>Magnoliopsida</taxon>
        <taxon>eudicotyledons</taxon>
        <taxon>Gunneridae</taxon>
        <taxon>Pentapetalae</taxon>
        <taxon>asterids</taxon>
        <taxon>Ericales</taxon>
        <taxon>Theaceae</taxon>
        <taxon>Camellia</taxon>
    </lineage>
</organism>
<dbReference type="GO" id="GO:0005886">
    <property type="term" value="C:plasma membrane"/>
    <property type="evidence" value="ECO:0007669"/>
    <property type="project" value="TreeGrafter"/>
</dbReference>
<proteinExistence type="predicted"/>
<evidence type="ECO:0000256" key="5">
    <source>
        <dbReference type="ARBA" id="ARBA00022741"/>
    </source>
</evidence>
<evidence type="ECO:0000259" key="13">
    <source>
        <dbReference type="PROSITE" id="PS50011"/>
    </source>
</evidence>
<keyword evidence="3" id="KW-0808">Transferase</keyword>
<dbReference type="InterPro" id="IPR008271">
    <property type="entry name" value="Ser/Thr_kinase_AS"/>
</dbReference>
<dbReference type="Gene3D" id="3.30.200.20">
    <property type="entry name" value="Phosphorylase Kinase, domain 1"/>
    <property type="match status" value="1"/>
</dbReference>
<dbReference type="PROSITE" id="PS00108">
    <property type="entry name" value="PROTEIN_KINASE_ST"/>
    <property type="match status" value="1"/>
</dbReference>
<dbReference type="PANTHER" id="PTHR27002:SF1082">
    <property type="entry name" value="OS06G0693000 PROTEIN"/>
    <property type="match status" value="1"/>
</dbReference>
<feature type="region of interest" description="Disordered" evidence="12">
    <location>
        <begin position="596"/>
        <end position="674"/>
    </location>
</feature>
<feature type="compositionally biased region" description="Basic and acidic residues" evidence="12">
    <location>
        <begin position="597"/>
        <end position="612"/>
    </location>
</feature>
<keyword evidence="8" id="KW-1015">Disulfide bond</keyword>
<dbReference type="Pfam" id="PF07714">
    <property type="entry name" value="PK_Tyr_Ser-Thr"/>
    <property type="match status" value="1"/>
</dbReference>
<evidence type="ECO:0000313" key="15">
    <source>
        <dbReference type="Proteomes" id="UP000306102"/>
    </source>
</evidence>
<feature type="domain" description="Protein kinase" evidence="13">
    <location>
        <begin position="44"/>
        <end position="319"/>
    </location>
</feature>
<comment type="catalytic activity">
    <reaction evidence="10">
        <text>L-threonyl-[protein] + ATP = O-phospho-L-threonyl-[protein] + ADP + H(+)</text>
        <dbReference type="Rhea" id="RHEA:46608"/>
        <dbReference type="Rhea" id="RHEA-COMP:11060"/>
        <dbReference type="Rhea" id="RHEA-COMP:11605"/>
        <dbReference type="ChEBI" id="CHEBI:15378"/>
        <dbReference type="ChEBI" id="CHEBI:30013"/>
        <dbReference type="ChEBI" id="CHEBI:30616"/>
        <dbReference type="ChEBI" id="CHEBI:61977"/>
        <dbReference type="ChEBI" id="CHEBI:456216"/>
        <dbReference type="EC" id="2.7.11.1"/>
    </reaction>
</comment>
<dbReference type="InterPro" id="IPR011009">
    <property type="entry name" value="Kinase-like_dom_sf"/>
</dbReference>
<keyword evidence="5" id="KW-0547">Nucleotide-binding</keyword>
<dbReference type="InterPro" id="IPR021820">
    <property type="entry name" value="S-locus_recpt_kinase_C"/>
</dbReference>
<evidence type="ECO:0000256" key="7">
    <source>
        <dbReference type="ARBA" id="ARBA00022840"/>
    </source>
</evidence>
<evidence type="ECO:0000256" key="3">
    <source>
        <dbReference type="ARBA" id="ARBA00022679"/>
    </source>
</evidence>
<dbReference type="Proteomes" id="UP000306102">
    <property type="component" value="Unassembled WGS sequence"/>
</dbReference>
<dbReference type="InterPro" id="IPR000719">
    <property type="entry name" value="Prot_kinase_dom"/>
</dbReference>
<dbReference type="Pfam" id="PF11883">
    <property type="entry name" value="DUF3403"/>
    <property type="match status" value="1"/>
</dbReference>
<dbReference type="InterPro" id="IPR001245">
    <property type="entry name" value="Ser-Thr/Tyr_kinase_cat_dom"/>
</dbReference>
<dbReference type="GO" id="GO:0005524">
    <property type="term" value="F:ATP binding"/>
    <property type="evidence" value="ECO:0007669"/>
    <property type="project" value="UniProtKB-KW"/>
</dbReference>
<evidence type="ECO:0000256" key="4">
    <source>
        <dbReference type="ARBA" id="ARBA00022729"/>
    </source>
</evidence>
<sequence>MLPFKRLFPEYSTEASFEDNLNQVKLEELPLFKFEKLAIATNEFNWTNKLGQGGFGPGKLPDGQEIAVKRLSRSSEQGLEEFMNEVVMISKLQHRNLVRLLGCCVEGKEKMLVYEYMPNKSLDAFLFDPQKQKLLDWSKRFDIIEGIGRGLLYLHRDSRLRIIHRDLKTSNILLDEELNPKILDFGMARIFCGEEHQANTRRVVGTYGYMSPEYAMQGLFSEKSDVFSFGVLLLEIVSGRRNTSFYDDEHSLSLLGYAWKLWNEDNIVTLIDPMISYQDFRSEILRCVNVGLLCVQEFAIDRPTISTVLSMLNSEISYLPRPKQPAFTQTPKSLSSQESLSRCSRNELTVTIVDGRESCSSVDSEEFEPEALVDSGVANRQDNSKVKTVLEEAHRVDDVMVNVRGNWEFGEGNDRLDPILRRRGEPGNKLKKVLTSVDDAVLTEIKTTLKYFDCPNVQKQGRAAHILLRYELTYTTFSAADNIPIPTGEQHHTTLVFPSFKSLRQIGLETFDSGQNLEPVIEVVVESIREFAAKAEEVDEAQKSVFEAVGRNQPDSPSTSGRVEFSFGDIFTDLGDLPGDFSEDMAGKNLTQMARKRNAERMAARKKMEAGRSEPAPVESLQPITEGKTAQVVVDETEKEAEQQITELVPKERSEKRNTEGDVGSEDSPAGKQP</sequence>
<dbReference type="FunFam" id="1.10.510.10:FF:000060">
    <property type="entry name" value="G-type lectin S-receptor-like serine/threonine-protein kinase"/>
    <property type="match status" value="1"/>
</dbReference>
<keyword evidence="2" id="KW-0723">Serine/threonine-protein kinase</keyword>
<keyword evidence="6" id="KW-0418">Kinase</keyword>
<evidence type="ECO:0000256" key="6">
    <source>
        <dbReference type="ARBA" id="ARBA00022777"/>
    </source>
</evidence>
<keyword evidence="7" id="KW-0067">ATP-binding</keyword>
<evidence type="ECO:0000256" key="2">
    <source>
        <dbReference type="ARBA" id="ARBA00022527"/>
    </source>
</evidence>
<dbReference type="PANTHER" id="PTHR27002">
    <property type="entry name" value="RECEPTOR-LIKE SERINE/THREONINE-PROTEIN KINASE SD1-8"/>
    <property type="match status" value="1"/>
</dbReference>
<evidence type="ECO:0000256" key="9">
    <source>
        <dbReference type="ARBA" id="ARBA00023180"/>
    </source>
</evidence>
<evidence type="ECO:0000313" key="14">
    <source>
        <dbReference type="EMBL" id="THG15318.1"/>
    </source>
</evidence>
<accession>A0A4S4EFV9</accession>
<dbReference type="GO" id="GO:0004674">
    <property type="term" value="F:protein serine/threonine kinase activity"/>
    <property type="evidence" value="ECO:0007669"/>
    <property type="project" value="UniProtKB-KW"/>
</dbReference>
<dbReference type="AlphaFoldDB" id="A0A4S4EFV9"/>
<keyword evidence="4" id="KW-0732">Signal</keyword>
<feature type="compositionally biased region" description="Basic and acidic residues" evidence="12">
    <location>
        <begin position="649"/>
        <end position="660"/>
    </location>
</feature>
<dbReference type="SMART" id="SM00220">
    <property type="entry name" value="S_TKc"/>
    <property type="match status" value="1"/>
</dbReference>
<evidence type="ECO:0000256" key="12">
    <source>
        <dbReference type="SAM" id="MobiDB-lite"/>
    </source>
</evidence>
<dbReference type="SUPFAM" id="SSF56112">
    <property type="entry name" value="Protein kinase-like (PK-like)"/>
    <property type="match status" value="1"/>
</dbReference>
<evidence type="ECO:0000256" key="10">
    <source>
        <dbReference type="ARBA" id="ARBA00047899"/>
    </source>
</evidence>